<feature type="compositionally biased region" description="Polar residues" evidence="1">
    <location>
        <begin position="14"/>
        <end position="25"/>
    </location>
</feature>
<feature type="compositionally biased region" description="Basic and acidic residues" evidence="1">
    <location>
        <begin position="46"/>
        <end position="55"/>
    </location>
</feature>
<dbReference type="AlphaFoldDB" id="A0ABD3IZY1"/>
<dbReference type="EMBL" id="JBJKBG010000010">
    <property type="protein sequence ID" value="KAL3719425.1"/>
    <property type="molecule type" value="Genomic_DNA"/>
</dbReference>
<accession>A0ABD3IZY1</accession>
<evidence type="ECO:0000313" key="2">
    <source>
        <dbReference type="EMBL" id="KAL3719425.1"/>
    </source>
</evidence>
<organism evidence="2 3">
    <name type="scientific">Eucalyptus globulus</name>
    <name type="common">Tasmanian blue gum</name>
    <dbReference type="NCBI Taxonomy" id="34317"/>
    <lineage>
        <taxon>Eukaryota</taxon>
        <taxon>Viridiplantae</taxon>
        <taxon>Streptophyta</taxon>
        <taxon>Embryophyta</taxon>
        <taxon>Tracheophyta</taxon>
        <taxon>Spermatophyta</taxon>
        <taxon>Magnoliopsida</taxon>
        <taxon>eudicotyledons</taxon>
        <taxon>Gunneridae</taxon>
        <taxon>Pentapetalae</taxon>
        <taxon>rosids</taxon>
        <taxon>malvids</taxon>
        <taxon>Myrtales</taxon>
        <taxon>Myrtaceae</taxon>
        <taxon>Myrtoideae</taxon>
        <taxon>Eucalypteae</taxon>
        <taxon>Eucalyptus</taxon>
    </lineage>
</organism>
<sequence length="107" mass="12364">METKDGGSNPPTPQTRQSSKQTNCSVAVERWPPPAEDAPSARRTTNRIEIEREREREDDDKDEAKSTERASEKTDLLVKHGRVLELHECRYLSAFLRMLVKQRKTEI</sequence>
<comment type="caution">
    <text evidence="2">The sequence shown here is derived from an EMBL/GenBank/DDBJ whole genome shotgun (WGS) entry which is preliminary data.</text>
</comment>
<evidence type="ECO:0000313" key="3">
    <source>
        <dbReference type="Proteomes" id="UP001634007"/>
    </source>
</evidence>
<name>A0ABD3IZY1_EUCGL</name>
<protein>
    <submittedName>
        <fullName evidence="2">Uncharacterized protein</fullName>
    </submittedName>
</protein>
<evidence type="ECO:0000256" key="1">
    <source>
        <dbReference type="SAM" id="MobiDB-lite"/>
    </source>
</evidence>
<dbReference type="Proteomes" id="UP001634007">
    <property type="component" value="Unassembled WGS sequence"/>
</dbReference>
<feature type="region of interest" description="Disordered" evidence="1">
    <location>
        <begin position="1"/>
        <end position="73"/>
    </location>
</feature>
<keyword evidence="3" id="KW-1185">Reference proteome</keyword>
<feature type="compositionally biased region" description="Basic and acidic residues" evidence="1">
    <location>
        <begin position="62"/>
        <end position="73"/>
    </location>
</feature>
<reference evidence="2 3" key="1">
    <citation type="submission" date="2024-11" db="EMBL/GenBank/DDBJ databases">
        <title>Chromosome-level genome assembly of Eucalyptus globulus Labill. provides insights into its genome evolution.</title>
        <authorList>
            <person name="Li X."/>
        </authorList>
    </citation>
    <scope>NUCLEOTIDE SEQUENCE [LARGE SCALE GENOMIC DNA]</scope>
    <source>
        <strain evidence="2">CL2024</strain>
        <tissue evidence="2">Fresh tender leaves</tissue>
    </source>
</reference>
<proteinExistence type="predicted"/>
<gene>
    <name evidence="2" type="ORF">ACJRO7_004396</name>
</gene>